<dbReference type="EMBL" id="PQCO01000066">
    <property type="protein sequence ID" value="PUE05553.1"/>
    <property type="molecule type" value="Genomic_DNA"/>
</dbReference>
<evidence type="ECO:0000313" key="3">
    <source>
        <dbReference type="Proteomes" id="UP000250928"/>
    </source>
</evidence>
<gene>
    <name evidence="2" type="ORF">C3L24_00945</name>
</gene>
<organism evidence="2 3">
    <name type="scientific">Candidatus Sedimenticola endophacoides</name>
    <dbReference type="NCBI Taxonomy" id="2548426"/>
    <lineage>
        <taxon>Bacteria</taxon>
        <taxon>Pseudomonadati</taxon>
        <taxon>Pseudomonadota</taxon>
        <taxon>Gammaproteobacteria</taxon>
        <taxon>Chromatiales</taxon>
        <taxon>Sedimenticolaceae</taxon>
        <taxon>Sedimenticola</taxon>
    </lineage>
</organism>
<dbReference type="Gene3D" id="3.30.450.20">
    <property type="entry name" value="PAS domain"/>
    <property type="match status" value="1"/>
</dbReference>
<proteinExistence type="predicted"/>
<dbReference type="Proteomes" id="UP000250928">
    <property type="component" value="Unassembled WGS sequence"/>
</dbReference>
<evidence type="ECO:0000256" key="1">
    <source>
        <dbReference type="SAM" id="MobiDB-lite"/>
    </source>
</evidence>
<evidence type="ECO:0000313" key="2">
    <source>
        <dbReference type="EMBL" id="PUE05553.1"/>
    </source>
</evidence>
<dbReference type="InterPro" id="IPR029151">
    <property type="entry name" value="Sensor-like_sf"/>
</dbReference>
<dbReference type="AlphaFoldDB" id="A0A6N4E4R2"/>
<sequence>MITRKYTTALLVLTLILGAYYLHTSDLRLQRLTEQYAQESASILDQQLQTFKLHLRDIVSDLRFIAEQQTLKRFLAGEHPAMEALKADLLTFAARKQHLYNQLFLVGPDGRDIIRIDNRNDAPAIISPGDPPYPEQRHPYMESAALDPGTTHLALLSPDPEGNTQPASRAMTLRLATPISGNHQECRYLVKDFGTSQSPKSTRQRDSRYCPDRPALITTPSRTLQQSCSCATPS</sequence>
<dbReference type="SUPFAM" id="SSF103190">
    <property type="entry name" value="Sensory domain-like"/>
    <property type="match status" value="1"/>
</dbReference>
<name>A0A6N4E4R2_9GAMM</name>
<comment type="caution">
    <text evidence="2">The sequence shown here is derived from an EMBL/GenBank/DDBJ whole genome shotgun (WGS) entry which is preliminary data.</text>
</comment>
<evidence type="ECO:0008006" key="4">
    <source>
        <dbReference type="Google" id="ProtNLM"/>
    </source>
</evidence>
<reference evidence="2 3" key="1">
    <citation type="submission" date="2018-01" db="EMBL/GenBank/DDBJ databases">
        <title>Novel co-symbiosis in the lucinid bivalve Phacoides pectinatus.</title>
        <authorList>
            <person name="Lim S.J."/>
            <person name="Davis B.G."/>
            <person name="Gill D.E."/>
            <person name="Engel A.S."/>
            <person name="Anderson L.C."/>
            <person name="Campbell B.J."/>
        </authorList>
    </citation>
    <scope>NUCLEOTIDE SEQUENCE [LARGE SCALE GENOMIC DNA]</scope>
    <source>
        <strain evidence="2">N3_P5</strain>
    </source>
</reference>
<accession>A0A6N4E4R2</accession>
<protein>
    <recommendedName>
        <fullName evidence="4">CHASE domain-containing protein</fullName>
    </recommendedName>
</protein>
<feature type="region of interest" description="Disordered" evidence="1">
    <location>
        <begin position="195"/>
        <end position="218"/>
    </location>
</feature>